<dbReference type="PANTHER" id="PTHR42760">
    <property type="entry name" value="SHORT-CHAIN DEHYDROGENASES/REDUCTASES FAMILY MEMBER"/>
    <property type="match status" value="1"/>
</dbReference>
<dbReference type="Gene3D" id="3.40.50.720">
    <property type="entry name" value="NAD(P)-binding Rossmann-like Domain"/>
    <property type="match status" value="1"/>
</dbReference>
<dbReference type="PROSITE" id="PS00061">
    <property type="entry name" value="ADH_SHORT"/>
    <property type="match status" value="1"/>
</dbReference>
<proteinExistence type="inferred from homology"/>
<evidence type="ECO:0000313" key="6">
    <source>
        <dbReference type="EMBL" id="RSH81534.1"/>
    </source>
</evidence>
<dbReference type="InterPro" id="IPR057326">
    <property type="entry name" value="KR_dom"/>
</dbReference>
<organism evidence="6 7">
    <name type="scientific">Saitozyma podzolica</name>
    <dbReference type="NCBI Taxonomy" id="1890683"/>
    <lineage>
        <taxon>Eukaryota</taxon>
        <taxon>Fungi</taxon>
        <taxon>Dikarya</taxon>
        <taxon>Basidiomycota</taxon>
        <taxon>Agaricomycotina</taxon>
        <taxon>Tremellomycetes</taxon>
        <taxon>Tremellales</taxon>
        <taxon>Trimorphomycetaceae</taxon>
        <taxon>Saitozyma</taxon>
    </lineage>
</organism>
<comment type="similarity">
    <text evidence="1 4">Belongs to the short-chain dehydrogenases/reductases (SDR) family.</text>
</comment>
<feature type="domain" description="Ketoreductase" evidence="5">
    <location>
        <begin position="13"/>
        <end position="231"/>
    </location>
</feature>
<keyword evidence="2" id="KW-0521">NADP</keyword>
<dbReference type="Pfam" id="PF00106">
    <property type="entry name" value="adh_short"/>
    <property type="match status" value="1"/>
</dbReference>
<dbReference type="PANTHER" id="PTHR42760:SF5">
    <property type="entry name" value="2-DEHYDRO-3-DEOXY-D-GLUCONATE 5-DEHYDROGENASE"/>
    <property type="match status" value="1"/>
</dbReference>
<dbReference type="PRINTS" id="PR00080">
    <property type="entry name" value="SDRFAMILY"/>
</dbReference>
<dbReference type="SMART" id="SM00822">
    <property type="entry name" value="PKS_KR"/>
    <property type="match status" value="1"/>
</dbReference>
<dbReference type="InterPro" id="IPR002347">
    <property type="entry name" value="SDR_fam"/>
</dbReference>
<dbReference type="InterPro" id="IPR036291">
    <property type="entry name" value="NAD(P)-bd_dom_sf"/>
</dbReference>
<dbReference type="GO" id="GO:0016616">
    <property type="term" value="F:oxidoreductase activity, acting on the CH-OH group of donors, NAD or NADP as acceptor"/>
    <property type="evidence" value="ECO:0007669"/>
    <property type="project" value="UniProtKB-ARBA"/>
</dbReference>
<evidence type="ECO:0000256" key="3">
    <source>
        <dbReference type="ARBA" id="ARBA00023002"/>
    </source>
</evidence>
<keyword evidence="7" id="KW-1185">Reference proteome</keyword>
<dbReference type="FunFam" id="3.40.50.720:FF:000398">
    <property type="entry name" value="Probable 2-deoxy-D-gluconate 3-dehydrogenase"/>
    <property type="match status" value="1"/>
</dbReference>
<keyword evidence="3" id="KW-0560">Oxidoreductase</keyword>
<dbReference type="AlphaFoldDB" id="A0A427XRS2"/>
<gene>
    <name evidence="6" type="ORF">EHS25_006156</name>
</gene>
<dbReference type="STRING" id="1890683.A0A427XRS2"/>
<dbReference type="EMBL" id="RSCD01000029">
    <property type="protein sequence ID" value="RSH81534.1"/>
    <property type="molecule type" value="Genomic_DNA"/>
</dbReference>
<dbReference type="Pfam" id="PF13561">
    <property type="entry name" value="adh_short_C2"/>
    <property type="match status" value="1"/>
</dbReference>
<name>A0A427XRS2_9TREE</name>
<sequence length="393" mass="41880">MTYLEDLFSLKGKTALITGGTRGIGARMALALSKAGADLILVQRNDTNTTTRDQIRAEGGIESKGGKADIVVCDLADRKDVAGLIPKVTGEMGRVLDIVVNCGGIQRRHPVENFPDEDWDEVLQVNLNTVFAITRDAGKHMLESRGGVAGQPVPEGGAAGNPRGLGKIINVSSLVAFQGGLNVVAYAAAKHGVQGIIKSFSNGWASKGVCVNAIAPGYISTDMNEALIADPVRSRQILERIPAGRWGTPSDFEGAVVFLASRASDYVSGECLVVDGGWMGITGRDAFHTTPSPRSRYFLDIIVTSSLIDIIVPTQEHTCAGSLRLSANPEARRHHILARSHPPPQSITLPLPHHPHKNVHVVPLPTPSDSPARFRFQVFTSVFGVASDTVVPN</sequence>
<evidence type="ECO:0000259" key="5">
    <source>
        <dbReference type="SMART" id="SM00822"/>
    </source>
</evidence>
<evidence type="ECO:0000256" key="1">
    <source>
        <dbReference type="ARBA" id="ARBA00006484"/>
    </source>
</evidence>
<dbReference type="SUPFAM" id="SSF51735">
    <property type="entry name" value="NAD(P)-binding Rossmann-fold domains"/>
    <property type="match status" value="1"/>
</dbReference>
<dbReference type="PRINTS" id="PR00081">
    <property type="entry name" value="GDHRDH"/>
</dbReference>
<accession>A0A427XRS2</accession>
<comment type="caution">
    <text evidence="6">The sequence shown here is derived from an EMBL/GenBank/DDBJ whole genome shotgun (WGS) entry which is preliminary data.</text>
</comment>
<dbReference type="InterPro" id="IPR020904">
    <property type="entry name" value="Sc_DH/Rdtase_CS"/>
</dbReference>
<reference evidence="6 7" key="1">
    <citation type="submission" date="2018-11" db="EMBL/GenBank/DDBJ databases">
        <title>Genome sequence of Saitozyma podzolica DSM 27192.</title>
        <authorList>
            <person name="Aliyu H."/>
            <person name="Gorte O."/>
            <person name="Ochsenreither K."/>
        </authorList>
    </citation>
    <scope>NUCLEOTIDE SEQUENCE [LARGE SCALE GENOMIC DNA]</scope>
    <source>
        <strain evidence="6 7">DSM 27192</strain>
    </source>
</reference>
<evidence type="ECO:0000313" key="7">
    <source>
        <dbReference type="Proteomes" id="UP000279259"/>
    </source>
</evidence>
<evidence type="ECO:0000256" key="2">
    <source>
        <dbReference type="ARBA" id="ARBA00022857"/>
    </source>
</evidence>
<evidence type="ECO:0000256" key="4">
    <source>
        <dbReference type="RuleBase" id="RU000363"/>
    </source>
</evidence>
<dbReference type="OrthoDB" id="294295at2759"/>
<dbReference type="Proteomes" id="UP000279259">
    <property type="component" value="Unassembled WGS sequence"/>
</dbReference>
<protein>
    <recommendedName>
        <fullName evidence="5">Ketoreductase domain-containing protein</fullName>
    </recommendedName>
</protein>